<evidence type="ECO:0000313" key="11">
    <source>
        <dbReference type="Proteomes" id="UP000285301"/>
    </source>
</evidence>
<dbReference type="Proteomes" id="UP000285301">
    <property type="component" value="Unassembled WGS sequence"/>
</dbReference>
<evidence type="ECO:0000256" key="2">
    <source>
        <dbReference type="ARBA" id="ARBA00006046"/>
    </source>
</evidence>
<dbReference type="GO" id="GO:0016627">
    <property type="term" value="F:oxidoreductase activity, acting on the CH-CH group of donors"/>
    <property type="evidence" value="ECO:0007669"/>
    <property type="project" value="UniProtKB-ARBA"/>
</dbReference>
<keyword evidence="7" id="KW-0472">Membrane</keyword>
<gene>
    <name evidence="10" type="ORF">B4U79_04437</name>
    <name evidence="9" type="ORF">B4U79_09286</name>
</gene>
<dbReference type="InterPro" id="IPR014105">
    <property type="entry name" value="Carotenoid/retinoid_OxRdtase"/>
</dbReference>
<dbReference type="OrthoDB" id="7777654at2759"/>
<dbReference type="FunFam" id="3.50.50.60:FF:000171">
    <property type="entry name" value="zeta-carotene-forming phytoene desaturase"/>
    <property type="match status" value="1"/>
</dbReference>
<dbReference type="Pfam" id="PF01593">
    <property type="entry name" value="Amino_oxidase"/>
    <property type="match status" value="1"/>
</dbReference>
<feature type="domain" description="Amine oxidase" evidence="8">
    <location>
        <begin position="14"/>
        <end position="494"/>
    </location>
</feature>
<dbReference type="SUPFAM" id="SSF51905">
    <property type="entry name" value="FAD/NAD(P)-binding domain"/>
    <property type="match status" value="1"/>
</dbReference>
<evidence type="ECO:0000256" key="3">
    <source>
        <dbReference type="ARBA" id="ARBA00013293"/>
    </source>
</evidence>
<accession>A0A443RCG3</accession>
<evidence type="ECO:0000313" key="9">
    <source>
        <dbReference type="EMBL" id="RWS01598.1"/>
    </source>
</evidence>
<dbReference type="GO" id="GO:0016117">
    <property type="term" value="P:carotenoid biosynthetic process"/>
    <property type="evidence" value="ECO:0007669"/>
    <property type="project" value="UniProtKB-KW"/>
</dbReference>
<keyword evidence="5" id="KW-0560">Oxidoreductase</keyword>
<evidence type="ECO:0000313" key="10">
    <source>
        <dbReference type="EMBL" id="RWS12941.1"/>
    </source>
</evidence>
<evidence type="ECO:0000256" key="6">
    <source>
        <dbReference type="ARBA" id="ARBA00034551"/>
    </source>
</evidence>
<reference evidence="10" key="2">
    <citation type="submission" date="2018-11" db="EMBL/GenBank/DDBJ databases">
        <title>Trombidioid mite genomics.</title>
        <authorList>
            <person name="Dong X."/>
        </authorList>
    </citation>
    <scope>NUCLEOTIDE SEQUENCE</scope>
    <source>
        <strain evidence="10">UoL-WK</strain>
    </source>
</reference>
<dbReference type="InterPro" id="IPR002937">
    <property type="entry name" value="Amino_oxidase"/>
</dbReference>
<dbReference type="Gene3D" id="3.50.50.60">
    <property type="entry name" value="FAD/NAD(P)-binding domain"/>
    <property type="match status" value="2"/>
</dbReference>
<reference evidence="10 11" key="1">
    <citation type="journal article" date="2018" name="Gigascience">
        <title>Genomes of trombidid mites reveal novel predicted allergens and laterally-transferred genes associated with secondary metabolism.</title>
        <authorList>
            <person name="Dong X."/>
            <person name="Chaisiri K."/>
            <person name="Xia D."/>
            <person name="Armstrong S.D."/>
            <person name="Fang Y."/>
            <person name="Donnelly M.J."/>
            <person name="Kadowaki T."/>
            <person name="McGarry J.W."/>
            <person name="Darby A.C."/>
            <person name="Makepeace B.L."/>
        </authorList>
    </citation>
    <scope>NUCLEOTIDE SEQUENCE [LARGE SCALE GENOMIC DNA]</scope>
    <source>
        <strain evidence="10">UoL-WK</strain>
    </source>
</reference>
<keyword evidence="11" id="KW-1185">Reference proteome</keyword>
<feature type="transmembrane region" description="Helical" evidence="7">
    <location>
        <begin position="508"/>
        <end position="528"/>
    </location>
</feature>
<evidence type="ECO:0000256" key="7">
    <source>
        <dbReference type="SAM" id="Phobius"/>
    </source>
</evidence>
<proteinExistence type="inferred from homology"/>
<keyword evidence="4" id="KW-0125">Carotenoid biosynthesis</keyword>
<evidence type="ECO:0000256" key="4">
    <source>
        <dbReference type="ARBA" id="ARBA00022746"/>
    </source>
</evidence>
<keyword evidence="7" id="KW-0812">Transmembrane</keyword>
<comment type="pathway">
    <text evidence="1">Carotenoid biosynthesis.</text>
</comment>
<dbReference type="PANTHER" id="PTHR43734:SF1">
    <property type="entry name" value="PHYTOENE DESATURASE"/>
    <property type="match status" value="1"/>
</dbReference>
<organism evidence="10 11">
    <name type="scientific">Dinothrombium tinctorium</name>
    <dbReference type="NCBI Taxonomy" id="1965070"/>
    <lineage>
        <taxon>Eukaryota</taxon>
        <taxon>Metazoa</taxon>
        <taxon>Ecdysozoa</taxon>
        <taxon>Arthropoda</taxon>
        <taxon>Chelicerata</taxon>
        <taxon>Arachnida</taxon>
        <taxon>Acari</taxon>
        <taxon>Acariformes</taxon>
        <taxon>Trombidiformes</taxon>
        <taxon>Prostigmata</taxon>
        <taxon>Anystina</taxon>
        <taxon>Parasitengona</taxon>
        <taxon>Trombidioidea</taxon>
        <taxon>Trombidiidae</taxon>
        <taxon>Dinothrombium</taxon>
    </lineage>
</organism>
<protein>
    <recommendedName>
        <fullName evidence="3">Phytoene desaturase</fullName>
    </recommendedName>
    <alternativeName>
        <fullName evidence="6">Phytoene desaturase (3,4-didehydrolycopene-forming)</fullName>
    </alternativeName>
</protein>
<keyword evidence="7" id="KW-1133">Transmembrane helix</keyword>
<dbReference type="NCBIfam" id="TIGR02734">
    <property type="entry name" value="crtI_fam"/>
    <property type="match status" value="1"/>
</dbReference>
<comment type="similarity">
    <text evidence="2">Belongs to the carotenoid/retinoid oxidoreductase family.</text>
</comment>
<dbReference type="PANTHER" id="PTHR43734">
    <property type="entry name" value="PHYTOENE DESATURASE"/>
    <property type="match status" value="1"/>
</dbReference>
<dbReference type="STRING" id="1965070.A0A443RCG3"/>
<evidence type="ECO:0000256" key="5">
    <source>
        <dbReference type="ARBA" id="ARBA00023002"/>
    </source>
</evidence>
<comment type="caution">
    <text evidence="10">The sequence shown here is derived from an EMBL/GenBank/DDBJ whole genome shotgun (WGS) entry which is preliminary data.</text>
</comment>
<dbReference type="InterPro" id="IPR036188">
    <property type="entry name" value="FAD/NAD-bd_sf"/>
</dbReference>
<dbReference type="EMBL" id="NCKU01001152">
    <property type="protein sequence ID" value="RWS12941.1"/>
    <property type="molecule type" value="Genomic_DNA"/>
</dbReference>
<evidence type="ECO:0000259" key="8">
    <source>
        <dbReference type="Pfam" id="PF01593"/>
    </source>
</evidence>
<name>A0A443RCG3_9ACAR</name>
<evidence type="ECO:0000256" key="1">
    <source>
        <dbReference type="ARBA" id="ARBA00004829"/>
    </source>
</evidence>
<sequence length="529" mass="60063">MNQKAVVIGAGVGGTAVAARLAKQGFEVTVYEKNDFGGGRCSLINKNGHRFDQGPSLYLMPKIFEETFRDLGEDINDHLELLKCESNYKVHFHDGNSIQLTCDLPKMCAEIERFEGEKETTIENFLSFLRECHIHYDHSVRLALKTNFPTLSDLLRPKYLPEVFKMHLYDTVYNRASKYFTSDYMKKAFTFQTMYIGMSPYDAPGAYNLLQATEFLEGIWYPKGGFYQVVKALENIATKKFGAKFVYNCGVKRIEVDADGVATGVTLETGEMIKADVVVCNADLVYAYNKLLPPTNYGDKLGQNCQLTSSSISFYWSMKQKMDQFGVHNIFLAEEYRESFDQIFNDHTLPEDPSFYVNVPNRIDPTAAPPGKDSIIVLVPVGHITDKEKQNFESLVQIARRKVIEIIERCLKIDNFEQYIEDETVNHPLIWSEKFNLWKGSILGLSHNIPQVLYFRPSTRSHLFKRLYFVGASAHPGTGVPVVLCGSKLVADQIAKDRLTSKSDRDSIVKMILVTMFFLLLAVLVSTMF</sequence>
<dbReference type="EMBL" id="NCKU01008913">
    <property type="protein sequence ID" value="RWS01598.1"/>
    <property type="molecule type" value="Genomic_DNA"/>
</dbReference>
<dbReference type="AlphaFoldDB" id="A0A443RCG3"/>